<evidence type="ECO:0008006" key="3">
    <source>
        <dbReference type="Google" id="ProtNLM"/>
    </source>
</evidence>
<gene>
    <name evidence="1" type="ORF">D7Y13_43395</name>
</gene>
<proteinExistence type="predicted"/>
<dbReference type="EMBL" id="RAWI01001129">
    <property type="protein sequence ID" value="RKH80062.1"/>
    <property type="molecule type" value="Genomic_DNA"/>
</dbReference>
<protein>
    <recommendedName>
        <fullName evidence="3">Tc1-like transposase DDE domain-containing protein</fullName>
    </recommendedName>
</protein>
<name>A0ABX9Q313_9BACT</name>
<reference evidence="1 2" key="1">
    <citation type="submission" date="2018-09" db="EMBL/GenBank/DDBJ databases">
        <authorList>
            <person name="Livingstone P.G."/>
            <person name="Whitworth D.E."/>
        </authorList>
    </citation>
    <scope>NUCLEOTIDE SEQUENCE [LARGE SCALE GENOMIC DNA]</scope>
    <source>
        <strain evidence="1 2">CA031B</strain>
    </source>
</reference>
<evidence type="ECO:0000313" key="1">
    <source>
        <dbReference type="EMBL" id="RKH80062.1"/>
    </source>
</evidence>
<comment type="caution">
    <text evidence="1">The sequence shown here is derived from an EMBL/GenBank/DDBJ whole genome shotgun (WGS) entry which is preliminary data.</text>
</comment>
<accession>A0ABX9Q313</accession>
<keyword evidence="2" id="KW-1185">Reference proteome</keyword>
<dbReference type="Proteomes" id="UP000278907">
    <property type="component" value="Unassembled WGS sequence"/>
</dbReference>
<evidence type="ECO:0000313" key="2">
    <source>
        <dbReference type="Proteomes" id="UP000278907"/>
    </source>
</evidence>
<organism evidence="1 2">
    <name type="scientific">Corallococcus praedator</name>
    <dbReference type="NCBI Taxonomy" id="2316724"/>
    <lineage>
        <taxon>Bacteria</taxon>
        <taxon>Pseudomonadati</taxon>
        <taxon>Myxococcota</taxon>
        <taxon>Myxococcia</taxon>
        <taxon>Myxococcales</taxon>
        <taxon>Cystobacterineae</taxon>
        <taxon>Myxococcaceae</taxon>
        <taxon>Corallococcus</taxon>
    </lineage>
</organism>
<sequence length="86" mass="10502">MKEYLESVNRELDESNWKITCIRFAPNDPKQNPIEDIWLQAKRFIREYYHLCSSFNVVKFLFEFVTHHQTFNFPKLFTYGCFSQLI</sequence>